<dbReference type="InterPro" id="IPR036188">
    <property type="entry name" value="FAD/NAD-bd_sf"/>
</dbReference>
<dbReference type="AlphaFoldDB" id="A0A2Z3JH63"/>
<accession>A0A2Z3JH63</accession>
<dbReference type="Proteomes" id="UP000245368">
    <property type="component" value="Chromosome"/>
</dbReference>
<evidence type="ECO:0000256" key="4">
    <source>
        <dbReference type="ARBA" id="ARBA00022827"/>
    </source>
</evidence>
<dbReference type="Gene3D" id="3.30.9.10">
    <property type="entry name" value="D-Amino Acid Oxidase, subunit A, domain 2"/>
    <property type="match status" value="1"/>
</dbReference>
<evidence type="ECO:0000256" key="1">
    <source>
        <dbReference type="ARBA" id="ARBA00001974"/>
    </source>
</evidence>
<organism evidence="6 7">
    <name type="scientific">Deinococcus irradiatisoli</name>
    <dbReference type="NCBI Taxonomy" id="2202254"/>
    <lineage>
        <taxon>Bacteria</taxon>
        <taxon>Thermotogati</taxon>
        <taxon>Deinococcota</taxon>
        <taxon>Deinococci</taxon>
        <taxon>Deinococcales</taxon>
        <taxon>Deinococcaceae</taxon>
        <taxon>Deinococcus</taxon>
    </lineage>
</organism>
<evidence type="ECO:0000256" key="3">
    <source>
        <dbReference type="ARBA" id="ARBA00022630"/>
    </source>
</evidence>
<dbReference type="RefSeq" id="WP_109828066.1">
    <property type="nucleotide sequence ID" value="NZ_CP029494.1"/>
</dbReference>
<comment type="similarity">
    <text evidence="2">Belongs to the ETF-QO/FixC family.</text>
</comment>
<name>A0A2Z3JH63_9DEIO</name>
<comment type="cofactor">
    <cofactor evidence="1">
        <name>FAD</name>
        <dbReference type="ChEBI" id="CHEBI:57692"/>
    </cofactor>
</comment>
<evidence type="ECO:0000256" key="5">
    <source>
        <dbReference type="ARBA" id="ARBA00023002"/>
    </source>
</evidence>
<sequence>MGQVYAHVGQKFGPRRYDVVVLGAGRMGALAAHFLMLARPQLNLLLLDRGGLPNEEGATILSPGLWTALDVPPERLEAAEFSRRLIVGDLVTEEGGLGPAGPHEAPTLRRGLIEWGPEEQAGGVPTPEVGEWPPGLLDPAQLFPARFDPQALTYSAAALTTRAAQSAVRAGADLMLNVEAWPTPTGVRLHRLSVTNTHEVVVHETHDVEAGQVVVAAGAEGPGLVEQALGAVTHHARAYRQLPRLNVPTGERTPVVRACGLTLRPQAGGFTVVPGIHHRDPHGYQPTGGRLSGVPVGVRRETLQDLLAAMEAVPALGTAALELGRSVGDVPGAWLALPEGGWPLHQPLTERHWLLLGGERADLVGPAAARALALGLTP</sequence>
<dbReference type="EMBL" id="CP029494">
    <property type="protein sequence ID" value="AWN24342.1"/>
    <property type="molecule type" value="Genomic_DNA"/>
</dbReference>
<dbReference type="OrthoDB" id="63740at2"/>
<dbReference type="KEGG" id="dez:DKM44_14820"/>
<protein>
    <submittedName>
        <fullName evidence="6">FAD-dependent oxidoreductase</fullName>
    </submittedName>
</protein>
<dbReference type="SUPFAM" id="SSF51905">
    <property type="entry name" value="FAD/NAD(P)-binding domain"/>
    <property type="match status" value="1"/>
</dbReference>
<dbReference type="Gene3D" id="3.50.50.60">
    <property type="entry name" value="FAD/NAD(P)-binding domain"/>
    <property type="match status" value="1"/>
</dbReference>
<reference evidence="6 7" key="1">
    <citation type="submission" date="2018-05" db="EMBL/GenBank/DDBJ databases">
        <title>Complete Genome Sequence of Deinococcus sp. strain 17bor-2.</title>
        <authorList>
            <person name="Srinivasan S."/>
        </authorList>
    </citation>
    <scope>NUCLEOTIDE SEQUENCE [LARGE SCALE GENOMIC DNA]</scope>
    <source>
        <strain evidence="6 7">17bor-2</strain>
    </source>
</reference>
<evidence type="ECO:0000256" key="2">
    <source>
        <dbReference type="ARBA" id="ARBA00006796"/>
    </source>
</evidence>
<keyword evidence="3" id="KW-0285">Flavoprotein</keyword>
<proteinExistence type="inferred from homology"/>
<dbReference type="InterPro" id="IPR039651">
    <property type="entry name" value="FixC-like"/>
</dbReference>
<keyword evidence="4" id="KW-0274">FAD</keyword>
<dbReference type="PANTHER" id="PTHR43624:SF2">
    <property type="entry name" value="ELECTRON TRANSFER FLAVOPROTEIN-QUINONE OXIDOREDUCTASE YDIS-RELATED"/>
    <property type="match status" value="1"/>
</dbReference>
<keyword evidence="7" id="KW-1185">Reference proteome</keyword>
<evidence type="ECO:0000313" key="6">
    <source>
        <dbReference type="EMBL" id="AWN24342.1"/>
    </source>
</evidence>
<dbReference type="GO" id="GO:0016491">
    <property type="term" value="F:oxidoreductase activity"/>
    <property type="evidence" value="ECO:0007669"/>
    <property type="project" value="UniProtKB-KW"/>
</dbReference>
<keyword evidence="5" id="KW-0560">Oxidoreductase</keyword>
<evidence type="ECO:0000313" key="7">
    <source>
        <dbReference type="Proteomes" id="UP000245368"/>
    </source>
</evidence>
<dbReference type="PANTHER" id="PTHR43624">
    <property type="entry name" value="ELECTRON TRANSFER FLAVOPROTEIN-QUINONE OXIDOREDUCTASE YDIS-RELATED"/>
    <property type="match status" value="1"/>
</dbReference>
<gene>
    <name evidence="6" type="ORF">DKM44_14820</name>
</gene>